<organism evidence="2">
    <name type="scientific">Anguilla anguilla</name>
    <name type="common">European freshwater eel</name>
    <name type="synonym">Muraena anguilla</name>
    <dbReference type="NCBI Taxonomy" id="7936"/>
    <lineage>
        <taxon>Eukaryota</taxon>
        <taxon>Metazoa</taxon>
        <taxon>Chordata</taxon>
        <taxon>Craniata</taxon>
        <taxon>Vertebrata</taxon>
        <taxon>Euteleostomi</taxon>
        <taxon>Actinopterygii</taxon>
        <taxon>Neopterygii</taxon>
        <taxon>Teleostei</taxon>
        <taxon>Anguilliformes</taxon>
        <taxon>Anguillidae</taxon>
        <taxon>Anguilla</taxon>
    </lineage>
</organism>
<protein>
    <submittedName>
        <fullName evidence="2">Uncharacterized protein</fullName>
    </submittedName>
</protein>
<proteinExistence type="predicted"/>
<reference evidence="2" key="2">
    <citation type="journal article" date="2015" name="Fish Shellfish Immunol.">
        <title>Early steps in the European eel (Anguilla anguilla)-Vibrio vulnificus interaction in the gills: Role of the RtxA13 toxin.</title>
        <authorList>
            <person name="Callol A."/>
            <person name="Pajuelo D."/>
            <person name="Ebbesson L."/>
            <person name="Teles M."/>
            <person name="MacKenzie S."/>
            <person name="Amaro C."/>
        </authorList>
    </citation>
    <scope>NUCLEOTIDE SEQUENCE</scope>
</reference>
<dbReference type="EMBL" id="GBXM01073676">
    <property type="protein sequence ID" value="JAH34901.1"/>
    <property type="molecule type" value="Transcribed_RNA"/>
</dbReference>
<feature type="compositionally biased region" description="Polar residues" evidence="1">
    <location>
        <begin position="1"/>
        <end position="10"/>
    </location>
</feature>
<dbReference type="AlphaFoldDB" id="A0A0E9S0T1"/>
<evidence type="ECO:0000313" key="2">
    <source>
        <dbReference type="EMBL" id="JAH34901.1"/>
    </source>
</evidence>
<feature type="region of interest" description="Disordered" evidence="1">
    <location>
        <begin position="1"/>
        <end position="20"/>
    </location>
</feature>
<reference evidence="2" key="1">
    <citation type="submission" date="2014-11" db="EMBL/GenBank/DDBJ databases">
        <authorList>
            <person name="Amaro Gonzalez C."/>
        </authorList>
    </citation>
    <scope>NUCLEOTIDE SEQUENCE</scope>
</reference>
<evidence type="ECO:0000256" key="1">
    <source>
        <dbReference type="SAM" id="MobiDB-lite"/>
    </source>
</evidence>
<sequence length="20" mass="2136">MSMNETTAQETLVPGILDSV</sequence>
<name>A0A0E9S0T1_ANGAN</name>
<accession>A0A0E9S0T1</accession>